<evidence type="ECO:0000313" key="2">
    <source>
        <dbReference type="Proteomes" id="UP000286716"/>
    </source>
</evidence>
<dbReference type="EMBL" id="QHHU01000023">
    <property type="protein sequence ID" value="RSM43821.1"/>
    <property type="molecule type" value="Genomic_DNA"/>
</dbReference>
<gene>
    <name evidence="1" type="ORF">DMA12_18295</name>
</gene>
<reference evidence="1 2" key="1">
    <citation type="submission" date="2018-05" db="EMBL/GenBank/DDBJ databases">
        <title>Evolution of GPA BGCs.</title>
        <authorList>
            <person name="Waglechner N."/>
            <person name="Wright G.D."/>
        </authorList>
    </citation>
    <scope>NUCLEOTIDE SEQUENCE [LARGE SCALE GENOMIC DNA]</scope>
    <source>
        <strain evidence="1 2">DSM 5908</strain>
    </source>
</reference>
<organism evidence="1 2">
    <name type="scientific">Amycolatopsis balhimycina DSM 5908</name>
    <dbReference type="NCBI Taxonomy" id="1081091"/>
    <lineage>
        <taxon>Bacteria</taxon>
        <taxon>Bacillati</taxon>
        <taxon>Actinomycetota</taxon>
        <taxon>Actinomycetes</taxon>
        <taxon>Pseudonocardiales</taxon>
        <taxon>Pseudonocardiaceae</taxon>
        <taxon>Amycolatopsis</taxon>
    </lineage>
</organism>
<sequence length="75" mass="8179">MVAARVGETDGVDIRGPIHRFLEHSGRVGGLASDQLLNAVHLAAELATSGAYQSDDEWRELREAIWHPLSSLEAE</sequence>
<keyword evidence="2" id="KW-1185">Reference proteome</keyword>
<name>A0A428WL55_AMYBA</name>
<dbReference type="AlphaFoldDB" id="A0A428WL55"/>
<accession>A0A428WL55</accession>
<dbReference type="Proteomes" id="UP000286716">
    <property type="component" value="Unassembled WGS sequence"/>
</dbReference>
<evidence type="ECO:0000313" key="1">
    <source>
        <dbReference type="EMBL" id="RSM43821.1"/>
    </source>
</evidence>
<comment type="caution">
    <text evidence="1">The sequence shown here is derived from an EMBL/GenBank/DDBJ whole genome shotgun (WGS) entry which is preliminary data.</text>
</comment>
<proteinExistence type="predicted"/>
<protein>
    <submittedName>
        <fullName evidence="1">Uncharacterized protein</fullName>
    </submittedName>
</protein>